<proteinExistence type="predicted"/>
<protein>
    <submittedName>
        <fullName evidence="1">Uncharacterized protein</fullName>
    </submittedName>
</protein>
<dbReference type="OrthoDB" id="21502at2759"/>
<comment type="caution">
    <text evidence="1">The sequence shown here is derived from an EMBL/GenBank/DDBJ whole genome shotgun (WGS) entry which is preliminary data.</text>
</comment>
<organism evidence="1">
    <name type="scientific">Psilocybe cubensis</name>
    <name type="common">Psychedelic mushroom</name>
    <name type="synonym">Stropharia cubensis</name>
    <dbReference type="NCBI Taxonomy" id="181762"/>
    <lineage>
        <taxon>Eukaryota</taxon>
        <taxon>Fungi</taxon>
        <taxon>Dikarya</taxon>
        <taxon>Basidiomycota</taxon>
        <taxon>Agaricomycotina</taxon>
        <taxon>Agaricomycetes</taxon>
        <taxon>Agaricomycetidae</taxon>
        <taxon>Agaricales</taxon>
        <taxon>Agaricineae</taxon>
        <taxon>Strophariaceae</taxon>
        <taxon>Psilocybe</taxon>
    </lineage>
</organism>
<dbReference type="AlphaFoldDB" id="A0A8H7Y1A4"/>
<dbReference type="Gene3D" id="3.30.559.10">
    <property type="entry name" value="Chloramphenicol acetyltransferase-like domain"/>
    <property type="match status" value="2"/>
</dbReference>
<accession>A0A8H7Y1A4</accession>
<name>A0A8H7Y1A4_PSICU</name>
<evidence type="ECO:0000313" key="1">
    <source>
        <dbReference type="EMBL" id="KAG5169696.1"/>
    </source>
</evidence>
<gene>
    <name evidence="1" type="ORF">JR316_006253</name>
</gene>
<dbReference type="EMBL" id="JAFIQS010000005">
    <property type="protein sequence ID" value="KAG5169696.1"/>
    <property type="molecule type" value="Genomic_DNA"/>
</dbReference>
<reference evidence="1" key="1">
    <citation type="submission" date="2021-02" db="EMBL/GenBank/DDBJ databases">
        <title>Psilocybe cubensis genome.</title>
        <authorList>
            <person name="Mckernan K.J."/>
            <person name="Crawford S."/>
            <person name="Trippe A."/>
            <person name="Kane L.T."/>
            <person name="Mclaughlin S."/>
        </authorList>
    </citation>
    <scope>NUCLEOTIDE SEQUENCE [LARGE SCALE GENOMIC DNA]</scope>
    <source>
        <strain evidence="1">MGC-MH-2018</strain>
    </source>
</reference>
<sequence>MNEAGEYAVFPLTVFDRLFERTTFVTGWLIEGTIDTAALVSALQRVTEKWRMLSGRLQSTEQNNSVQWFLKIPLGRLPHDYATFSLTTSTSTTPLSKYVKIPIPSVSTSLPLDVFLHPSTPKSYTVWESSNHPLTCWNITYFPAASNGGVDYTCIGFARSHGIFDGGGAALVINALVAELNGRDWEVPPLPQAGLNVNPLDDVLARAAQAIQYSTPADAFPAYTVVGPGGVLKLAASHVKERFWAGADRRIILLPKVVLDTLVEEVRSSLRNGQKIVEHVTTGDVLVAWIFKTVYASGTKPQTKIHCTNFANFRTILGSKYAAAQTFPHNAFVPLPYPILTVSDVQSFSLSTLTNLFSASRMSLSMEHVVSGYKLLHNNCFPTPPGADETMTVSNVSASRILAADWSAVGSRRTLCGYRYQATPTDVLFTNAVYISGRLDDESTVLDVTLNKARYDLLSGQVQRLATRIARNQKYSKPEKRGKK</sequence>
<dbReference type="InterPro" id="IPR023213">
    <property type="entry name" value="CAT-like_dom_sf"/>
</dbReference>